<dbReference type="VEuPathDB" id="FungiDB:HpaG808060"/>
<evidence type="ECO:0000313" key="4">
    <source>
        <dbReference type="Proteomes" id="UP000011713"/>
    </source>
</evidence>
<reference evidence="4" key="1">
    <citation type="journal article" date="2010" name="Science">
        <title>Signatures of adaptation to obligate biotrophy in the Hyaloperonospora arabidopsidis genome.</title>
        <authorList>
            <person name="Baxter L."/>
            <person name="Tripathy S."/>
            <person name="Ishaque N."/>
            <person name="Boot N."/>
            <person name="Cabral A."/>
            <person name="Kemen E."/>
            <person name="Thines M."/>
            <person name="Ah-Fong A."/>
            <person name="Anderson R."/>
            <person name="Badejoko W."/>
            <person name="Bittner-Eddy P."/>
            <person name="Boore J.L."/>
            <person name="Chibucos M.C."/>
            <person name="Coates M."/>
            <person name="Dehal P."/>
            <person name="Delehaunty K."/>
            <person name="Dong S."/>
            <person name="Downton P."/>
            <person name="Dumas B."/>
            <person name="Fabro G."/>
            <person name="Fronick C."/>
            <person name="Fuerstenberg S.I."/>
            <person name="Fulton L."/>
            <person name="Gaulin E."/>
            <person name="Govers F."/>
            <person name="Hughes L."/>
            <person name="Humphray S."/>
            <person name="Jiang R.H."/>
            <person name="Judelson H."/>
            <person name="Kamoun S."/>
            <person name="Kyung K."/>
            <person name="Meijer H."/>
            <person name="Minx P."/>
            <person name="Morris P."/>
            <person name="Nelson J."/>
            <person name="Phuntumart V."/>
            <person name="Qutob D."/>
            <person name="Rehmany A."/>
            <person name="Rougon-Cardoso A."/>
            <person name="Ryden P."/>
            <person name="Torto-Alalibo T."/>
            <person name="Studholme D."/>
            <person name="Wang Y."/>
            <person name="Win J."/>
            <person name="Wood J."/>
            <person name="Clifton S.W."/>
            <person name="Rogers J."/>
            <person name="Van den Ackerveken G."/>
            <person name="Jones J.D."/>
            <person name="McDowell J.M."/>
            <person name="Beynon J."/>
            <person name="Tyler B.M."/>
        </authorList>
    </citation>
    <scope>NUCLEOTIDE SEQUENCE [LARGE SCALE GENOMIC DNA]</scope>
    <source>
        <strain evidence="4">Emoy2</strain>
    </source>
</reference>
<dbReference type="AlphaFoldDB" id="M4BNS2"/>
<evidence type="ECO:0000313" key="3">
    <source>
        <dbReference type="EnsemblProtists" id="HpaP808060"/>
    </source>
</evidence>
<dbReference type="STRING" id="559515.M4BNS2"/>
<sequence length="579" mass="61110">MTSQRLALASLLVSTLASADVPISVQHDATYMLPESRGLSCSGNGAAPAGTSCPMAGDVASADCQPYLLSYNGAACVAPTDAQCVIVIDDTWGCAFPHTGYTSAADAETAAAYSAGGADYDQTQDEPLSVNCDVASDEIAGVAATGYDGISTTTESHGGTTGGTTMDGATYSNYGATTMTTTGATHESVDFGATGENGDATTYTTNYGESTGDHGAHTVDKSYTHAVGDETTDHYGQHHHSKDATSGHFHSGGEGYNTVPEYVDGGYGYEAEPTEPCEDTDISVGGPGKIHLAHETTGAHAIHKAYHTIDDHVGEAYQTGDGYSFQQNHLVDEAYPSQHAYSTGDSYPTGHMHSTEHAYGAEQTHPIHLTHPSEHVYSIEHTYSAEQAHPSDHVYSTHQTYSAEQTHPIQHSHSIHNDYSAEQTHMTEKNQPSKQSDQAYGAHDDYLSAPAYKTDQTDVSPDIIPDIVTVVPDILTIIPDILTVIPDILTVVPDILTVVPDILTVIPDILTIIPDILTVVPDILTVVPDILTVIPDILTVVPDILSVVPDILSVVPDILTVVPGLLSESAVTEDAEPDV</sequence>
<evidence type="ECO:0000256" key="2">
    <source>
        <dbReference type="SAM" id="SignalP"/>
    </source>
</evidence>
<evidence type="ECO:0000256" key="1">
    <source>
        <dbReference type="SAM" id="MobiDB-lite"/>
    </source>
</evidence>
<dbReference type="InParanoid" id="M4BNS2"/>
<protein>
    <submittedName>
        <fullName evidence="3">Uncharacterized protein</fullName>
    </submittedName>
</protein>
<feature type="signal peptide" evidence="2">
    <location>
        <begin position="1"/>
        <end position="19"/>
    </location>
</feature>
<name>M4BNS2_HYAAE</name>
<feature type="chain" id="PRO_5004048823" evidence="2">
    <location>
        <begin position="20"/>
        <end position="579"/>
    </location>
</feature>
<keyword evidence="4" id="KW-1185">Reference proteome</keyword>
<proteinExistence type="predicted"/>
<dbReference type="EMBL" id="JH598467">
    <property type="status" value="NOT_ANNOTATED_CDS"/>
    <property type="molecule type" value="Genomic_DNA"/>
</dbReference>
<dbReference type="eggNOG" id="ENOG502SEM5">
    <property type="taxonomic scope" value="Eukaryota"/>
</dbReference>
<reference evidence="3" key="2">
    <citation type="submission" date="2015-06" db="UniProtKB">
        <authorList>
            <consortium name="EnsemblProtists"/>
        </authorList>
    </citation>
    <scope>IDENTIFICATION</scope>
    <source>
        <strain evidence="3">Emoy2</strain>
    </source>
</reference>
<dbReference type="EnsemblProtists" id="HpaT808060">
    <property type="protein sequence ID" value="HpaP808060"/>
    <property type="gene ID" value="HpaG808060"/>
</dbReference>
<organism evidence="3 4">
    <name type="scientific">Hyaloperonospora arabidopsidis (strain Emoy2)</name>
    <name type="common">Downy mildew agent</name>
    <name type="synonym">Peronospora arabidopsidis</name>
    <dbReference type="NCBI Taxonomy" id="559515"/>
    <lineage>
        <taxon>Eukaryota</taxon>
        <taxon>Sar</taxon>
        <taxon>Stramenopiles</taxon>
        <taxon>Oomycota</taxon>
        <taxon>Peronosporomycetes</taxon>
        <taxon>Peronosporales</taxon>
        <taxon>Peronosporaceae</taxon>
        <taxon>Hyaloperonospora</taxon>
    </lineage>
</organism>
<accession>M4BNS2</accession>
<dbReference type="Proteomes" id="UP000011713">
    <property type="component" value="Unassembled WGS sequence"/>
</dbReference>
<feature type="region of interest" description="Disordered" evidence="1">
    <location>
        <begin position="233"/>
        <end position="255"/>
    </location>
</feature>
<dbReference type="HOGENOM" id="CLU_471319_0_0_1"/>
<keyword evidence="2" id="KW-0732">Signal</keyword>